<dbReference type="EMBL" id="LGRX02000689">
    <property type="protein sequence ID" value="KAK3287834.1"/>
    <property type="molecule type" value="Genomic_DNA"/>
</dbReference>
<dbReference type="PROSITE" id="PS50088">
    <property type="entry name" value="ANK_REPEAT"/>
    <property type="match status" value="1"/>
</dbReference>
<evidence type="ECO:0000313" key="4">
    <source>
        <dbReference type="Proteomes" id="UP001190700"/>
    </source>
</evidence>
<dbReference type="Gene3D" id="1.25.40.20">
    <property type="entry name" value="Ankyrin repeat-containing domain"/>
    <property type="match status" value="1"/>
</dbReference>
<dbReference type="InterPro" id="IPR036770">
    <property type="entry name" value="Ankyrin_rpt-contain_sf"/>
</dbReference>
<evidence type="ECO:0000256" key="2">
    <source>
        <dbReference type="SAM" id="MobiDB-lite"/>
    </source>
</evidence>
<proteinExistence type="predicted"/>
<dbReference type="SMART" id="SM00248">
    <property type="entry name" value="ANK"/>
    <property type="match status" value="2"/>
</dbReference>
<gene>
    <name evidence="3" type="ORF">CYMTET_4670</name>
</gene>
<dbReference type="AlphaFoldDB" id="A0AAE0H0Y2"/>
<dbReference type="InterPro" id="IPR012337">
    <property type="entry name" value="RNaseH-like_sf"/>
</dbReference>
<reference evidence="3 4" key="1">
    <citation type="journal article" date="2015" name="Genome Biol. Evol.">
        <title>Comparative Genomics of a Bacterivorous Green Alga Reveals Evolutionary Causalities and Consequences of Phago-Mixotrophic Mode of Nutrition.</title>
        <authorList>
            <person name="Burns J.A."/>
            <person name="Paasch A."/>
            <person name="Narechania A."/>
            <person name="Kim E."/>
        </authorList>
    </citation>
    <scope>NUCLEOTIDE SEQUENCE [LARGE SCALE GENOMIC DNA]</scope>
    <source>
        <strain evidence="3 4">PLY_AMNH</strain>
    </source>
</reference>
<name>A0AAE0H0Y2_9CHLO</name>
<keyword evidence="4" id="KW-1185">Reference proteome</keyword>
<keyword evidence="1" id="KW-0040">ANK repeat</keyword>
<comment type="caution">
    <text evidence="3">The sequence shown here is derived from an EMBL/GenBank/DDBJ whole genome shotgun (WGS) entry which is preliminary data.</text>
</comment>
<organism evidence="3 4">
    <name type="scientific">Cymbomonas tetramitiformis</name>
    <dbReference type="NCBI Taxonomy" id="36881"/>
    <lineage>
        <taxon>Eukaryota</taxon>
        <taxon>Viridiplantae</taxon>
        <taxon>Chlorophyta</taxon>
        <taxon>Pyramimonadophyceae</taxon>
        <taxon>Pyramimonadales</taxon>
        <taxon>Pyramimonadaceae</taxon>
        <taxon>Cymbomonas</taxon>
    </lineage>
</organism>
<feature type="repeat" description="ANK" evidence="1">
    <location>
        <begin position="73"/>
        <end position="105"/>
    </location>
</feature>
<dbReference type="PROSITE" id="PS50297">
    <property type="entry name" value="ANK_REP_REGION"/>
    <property type="match status" value="1"/>
</dbReference>
<dbReference type="Gene3D" id="3.30.420.10">
    <property type="entry name" value="Ribonuclease H-like superfamily/Ribonuclease H"/>
    <property type="match status" value="1"/>
</dbReference>
<dbReference type="SUPFAM" id="SSF48403">
    <property type="entry name" value="Ankyrin repeat"/>
    <property type="match status" value="1"/>
</dbReference>
<evidence type="ECO:0008006" key="5">
    <source>
        <dbReference type="Google" id="ProtNLM"/>
    </source>
</evidence>
<dbReference type="InterPro" id="IPR002110">
    <property type="entry name" value="Ankyrin_rpt"/>
</dbReference>
<dbReference type="Pfam" id="PF12796">
    <property type="entry name" value="Ank_2"/>
    <property type="match status" value="1"/>
</dbReference>
<feature type="region of interest" description="Disordered" evidence="2">
    <location>
        <begin position="294"/>
        <end position="321"/>
    </location>
</feature>
<dbReference type="InterPro" id="IPR036397">
    <property type="entry name" value="RNaseH_sf"/>
</dbReference>
<evidence type="ECO:0000313" key="3">
    <source>
        <dbReference type="EMBL" id="KAK3287834.1"/>
    </source>
</evidence>
<protein>
    <recommendedName>
        <fullName evidence="5">3'-5' exonuclease domain-containing protein</fullName>
    </recommendedName>
</protein>
<sequence length="753" mass="80171">MVCAPGLHPSQDVIEALRSWARDEGRDVKKLAQEGGSTGKVALHHAAQLRDDPAILLTLVDEFGCDPDVATVRGHTPLLYAVGRGRAHVVRELLNRGATARVITVNGDSPLRLALNRVDQTTLGLMVAAEAAGKPPGGAWRDFRRDPAALAAKVDHARGCVHCLRRLRARGEMPSTPGAATVVATFAKAAEMQWPTDERLPECAPPTRGGPVDPLSLAVVQAAVPACERAIAELLRKERVGAFDDAVSWLIGAGLDGPPELSSPPPPPRRILTAFHERALGRALQHFLSQHEAACGSQEGEAGQVGDPQPSARKIGEGGGKEVKRRLRQPLAFRDAIGRRPVRLALCALRSALRRNPEVLQGMGGEALAEAADDGSAAELVELLAAHRRAMAGDPSEPLTWTAHEASVLEVLWHSVSGAKLAHEGGGAWTSDHVKPRSKRDGGQRVAQWARAVRWALAVQLPGGDARAAQVCKAAMLAGCGAALQGALPVELRTNLPPEAEEALRSTKAAGAQPAALTAAGHVADCTKLPATFKTWQQEQLPHAGLRGEVSLVDTPEVCAEIRRRIGAALISHELAYDGQCGDKPLLVGMDCEWDDMSGEDSPPATVQIAAEMGTEVTPHSWVVDCQAPGVNEVLGPLLEWIFASCRVVGFAFTRDMRRMRALSPLKNPAYPILDLQKASMEAWFCSEGSSRTPSLQRLVGELREAFVTEDSSAFSSTLVTLDDVTIAVRVEANNLLFSTLELLVDPASPAAD</sequence>
<evidence type="ECO:0000256" key="1">
    <source>
        <dbReference type="PROSITE-ProRule" id="PRU00023"/>
    </source>
</evidence>
<dbReference type="GO" id="GO:0003676">
    <property type="term" value="F:nucleic acid binding"/>
    <property type="evidence" value="ECO:0007669"/>
    <property type="project" value="InterPro"/>
</dbReference>
<accession>A0AAE0H0Y2</accession>
<dbReference type="Proteomes" id="UP001190700">
    <property type="component" value="Unassembled WGS sequence"/>
</dbReference>
<dbReference type="SUPFAM" id="SSF53098">
    <property type="entry name" value="Ribonuclease H-like"/>
    <property type="match status" value="1"/>
</dbReference>